<dbReference type="AlphaFoldDB" id="A0A7J7IS17"/>
<comment type="caution">
    <text evidence="1">The sequence shown here is derived from an EMBL/GenBank/DDBJ whole genome shotgun (WGS) entry which is preliminary data.</text>
</comment>
<keyword evidence="2" id="KW-1185">Reference proteome</keyword>
<protein>
    <submittedName>
        <fullName evidence="1">Uncharacterized protein</fullName>
    </submittedName>
</protein>
<organism evidence="1 2">
    <name type="scientific">Bugula neritina</name>
    <name type="common">Brown bryozoan</name>
    <name type="synonym">Sertularia neritina</name>
    <dbReference type="NCBI Taxonomy" id="10212"/>
    <lineage>
        <taxon>Eukaryota</taxon>
        <taxon>Metazoa</taxon>
        <taxon>Spiralia</taxon>
        <taxon>Lophotrochozoa</taxon>
        <taxon>Bryozoa</taxon>
        <taxon>Gymnolaemata</taxon>
        <taxon>Cheilostomatida</taxon>
        <taxon>Flustrina</taxon>
        <taxon>Buguloidea</taxon>
        <taxon>Bugulidae</taxon>
        <taxon>Bugula</taxon>
    </lineage>
</organism>
<evidence type="ECO:0000313" key="2">
    <source>
        <dbReference type="Proteomes" id="UP000593567"/>
    </source>
</evidence>
<gene>
    <name evidence="1" type="ORF">EB796_025066</name>
</gene>
<proteinExistence type="predicted"/>
<name>A0A7J7IS17_BUGNE</name>
<reference evidence="1" key="1">
    <citation type="submission" date="2020-06" db="EMBL/GenBank/DDBJ databases">
        <title>Draft genome of Bugula neritina, a colonial animal packing powerful symbionts and potential medicines.</title>
        <authorList>
            <person name="Rayko M."/>
        </authorList>
    </citation>
    <scope>NUCLEOTIDE SEQUENCE [LARGE SCALE GENOMIC DNA]</scope>
    <source>
        <strain evidence="1">Kwan_BN1</strain>
    </source>
</reference>
<dbReference type="EMBL" id="VXIV02003499">
    <property type="protein sequence ID" value="KAF6016625.1"/>
    <property type="molecule type" value="Genomic_DNA"/>
</dbReference>
<dbReference type="Proteomes" id="UP000593567">
    <property type="component" value="Unassembled WGS sequence"/>
</dbReference>
<sequence length="229" mass="25527">MIEEVLVIAVAPAETVVDGVDNVLDSKVGKCDIAWKITKYSILLSLTLVNLVTGVLGLEDLLCQFDEILLTSTVESLVEELTKDCDSVADKVLTFYRWIRETESDVPSANVDHPAYYFAKNVKQPIALLADKVFTFYYSHFRLAKIVCKIIRGYGKGASFARQLVIDYSIPFLQVWSVNMEVLNRVDHSLTVQLANLKRQKEISAIISRGDWPVIESTGAVPEVTPGDN</sequence>
<dbReference type="OrthoDB" id="6129702at2759"/>
<accession>A0A7J7IS17</accession>
<evidence type="ECO:0000313" key="1">
    <source>
        <dbReference type="EMBL" id="KAF6016625.1"/>
    </source>
</evidence>